<feature type="compositionally biased region" description="Basic and acidic residues" evidence="1">
    <location>
        <begin position="151"/>
        <end position="160"/>
    </location>
</feature>
<evidence type="ECO:0000256" key="1">
    <source>
        <dbReference type="SAM" id="MobiDB-lite"/>
    </source>
</evidence>
<keyword evidence="3" id="KW-1185">Reference proteome</keyword>
<feature type="compositionally biased region" description="Low complexity" evidence="1">
    <location>
        <begin position="32"/>
        <end position="44"/>
    </location>
</feature>
<feature type="compositionally biased region" description="Polar residues" evidence="1">
    <location>
        <begin position="1"/>
        <end position="20"/>
    </location>
</feature>
<sequence length="200" mass="21375">MHVSDQPETVASVRGNTTVSSDDDECEFYDASSVPVSRRSSGSGDRTAPAPGPKPNPRGQGRGPEVRQVGKTDDTAHEVGRTSGQLQRLRPHQSNGTTDHSGDTSEPASDTSQQRVSGPKSQQQRTENRTPHASESGARVQHSSAEWGEIDDGRKEDRIGGRLTAKKSAGTFGSGEWHPRRTPGHSADVVRACRVVGACR</sequence>
<organism evidence="2 3">
    <name type="scientific">Sphaeroforma arctica JP610</name>
    <dbReference type="NCBI Taxonomy" id="667725"/>
    <lineage>
        <taxon>Eukaryota</taxon>
        <taxon>Ichthyosporea</taxon>
        <taxon>Ichthyophonida</taxon>
        <taxon>Sphaeroforma</taxon>
    </lineage>
</organism>
<name>A0A0L0FZB8_9EUKA</name>
<feature type="region of interest" description="Disordered" evidence="1">
    <location>
        <begin position="1"/>
        <end position="184"/>
    </location>
</feature>
<dbReference type="AlphaFoldDB" id="A0A0L0FZB8"/>
<proteinExistence type="predicted"/>
<protein>
    <submittedName>
        <fullName evidence="2">Uncharacterized protein</fullName>
    </submittedName>
</protein>
<gene>
    <name evidence="2" type="ORF">SARC_05535</name>
</gene>
<accession>A0A0L0FZB8</accession>
<dbReference type="Proteomes" id="UP000054560">
    <property type="component" value="Unassembled WGS sequence"/>
</dbReference>
<feature type="compositionally biased region" description="Polar residues" evidence="1">
    <location>
        <begin position="82"/>
        <end position="125"/>
    </location>
</feature>
<dbReference type="GeneID" id="25906039"/>
<reference evidence="2 3" key="1">
    <citation type="submission" date="2011-02" db="EMBL/GenBank/DDBJ databases">
        <title>The Genome Sequence of Sphaeroforma arctica JP610.</title>
        <authorList>
            <consortium name="The Broad Institute Genome Sequencing Platform"/>
            <person name="Russ C."/>
            <person name="Cuomo C."/>
            <person name="Young S.K."/>
            <person name="Zeng Q."/>
            <person name="Gargeya S."/>
            <person name="Alvarado L."/>
            <person name="Berlin A."/>
            <person name="Chapman S.B."/>
            <person name="Chen Z."/>
            <person name="Freedman E."/>
            <person name="Gellesch M."/>
            <person name="Goldberg J."/>
            <person name="Griggs A."/>
            <person name="Gujja S."/>
            <person name="Heilman E."/>
            <person name="Heiman D."/>
            <person name="Howarth C."/>
            <person name="Mehta T."/>
            <person name="Neiman D."/>
            <person name="Pearson M."/>
            <person name="Roberts A."/>
            <person name="Saif S."/>
            <person name="Shea T."/>
            <person name="Shenoy N."/>
            <person name="Sisk P."/>
            <person name="Stolte C."/>
            <person name="Sykes S."/>
            <person name="White J."/>
            <person name="Yandava C."/>
            <person name="Burger G."/>
            <person name="Gray M.W."/>
            <person name="Holland P.W.H."/>
            <person name="King N."/>
            <person name="Lang F.B.F."/>
            <person name="Roger A.J."/>
            <person name="Ruiz-Trillo I."/>
            <person name="Haas B."/>
            <person name="Nusbaum C."/>
            <person name="Birren B."/>
        </authorList>
    </citation>
    <scope>NUCLEOTIDE SEQUENCE [LARGE SCALE GENOMIC DNA]</scope>
    <source>
        <strain evidence="2 3">JP610</strain>
    </source>
</reference>
<evidence type="ECO:0000313" key="3">
    <source>
        <dbReference type="Proteomes" id="UP000054560"/>
    </source>
</evidence>
<feature type="compositionally biased region" description="Basic and acidic residues" evidence="1">
    <location>
        <begin position="64"/>
        <end position="80"/>
    </location>
</feature>
<dbReference type="EMBL" id="KQ241952">
    <property type="protein sequence ID" value="KNC82177.1"/>
    <property type="molecule type" value="Genomic_DNA"/>
</dbReference>
<evidence type="ECO:0000313" key="2">
    <source>
        <dbReference type="EMBL" id="KNC82177.1"/>
    </source>
</evidence>
<dbReference type="RefSeq" id="XP_014156079.1">
    <property type="nucleotide sequence ID" value="XM_014300604.1"/>
</dbReference>